<dbReference type="InterPro" id="IPR036396">
    <property type="entry name" value="Cyt_P450_sf"/>
</dbReference>
<evidence type="ECO:0000256" key="15">
    <source>
        <dbReference type="SAM" id="Phobius"/>
    </source>
</evidence>
<evidence type="ECO:0000256" key="5">
    <source>
        <dbReference type="ARBA" id="ARBA00022617"/>
    </source>
</evidence>
<dbReference type="GO" id="GO:0016705">
    <property type="term" value="F:oxidoreductase activity, acting on paired donors, with incorporation or reduction of molecular oxygen"/>
    <property type="evidence" value="ECO:0007669"/>
    <property type="project" value="InterPro"/>
</dbReference>
<proteinExistence type="inferred from homology"/>
<feature type="transmembrane region" description="Helical" evidence="15">
    <location>
        <begin position="6"/>
        <end position="23"/>
    </location>
</feature>
<evidence type="ECO:0000256" key="10">
    <source>
        <dbReference type="ARBA" id="ARBA00023004"/>
    </source>
</evidence>
<dbReference type="PRINTS" id="PR00463">
    <property type="entry name" value="EP450I"/>
</dbReference>
<accession>A0A2J7Q4A7</accession>
<dbReference type="InParanoid" id="A0A2J7Q4A7"/>
<keyword evidence="11 14" id="KW-0503">Monooxygenase</keyword>
<dbReference type="GO" id="GO:0005506">
    <property type="term" value="F:iron ion binding"/>
    <property type="evidence" value="ECO:0007669"/>
    <property type="project" value="InterPro"/>
</dbReference>
<evidence type="ECO:0000313" key="16">
    <source>
        <dbReference type="EMBL" id="PNF23399.1"/>
    </source>
</evidence>
<keyword evidence="7" id="KW-0256">Endoplasmic reticulum</keyword>
<dbReference type="InterPro" id="IPR050476">
    <property type="entry name" value="Insect_CytP450_Detox"/>
</dbReference>
<dbReference type="Proteomes" id="UP000235965">
    <property type="component" value="Unassembled WGS sequence"/>
</dbReference>
<keyword evidence="6 13" id="KW-0479">Metal-binding</keyword>
<comment type="subcellular location">
    <subcellularLocation>
        <location evidence="3">Endoplasmic reticulum membrane</location>
        <topology evidence="3">Peripheral membrane protein</topology>
    </subcellularLocation>
    <subcellularLocation>
        <location evidence="2">Microsome membrane</location>
        <topology evidence="2">Peripheral membrane protein</topology>
    </subcellularLocation>
</comment>
<comment type="cofactor">
    <cofactor evidence="1 13">
        <name>heme</name>
        <dbReference type="ChEBI" id="CHEBI:30413"/>
    </cofactor>
</comment>
<evidence type="ECO:0000256" key="9">
    <source>
        <dbReference type="ARBA" id="ARBA00023002"/>
    </source>
</evidence>
<dbReference type="AlphaFoldDB" id="A0A2J7Q4A7"/>
<evidence type="ECO:0000256" key="7">
    <source>
        <dbReference type="ARBA" id="ARBA00022824"/>
    </source>
</evidence>
<keyword evidence="12 15" id="KW-0472">Membrane</keyword>
<dbReference type="Gene3D" id="1.10.630.10">
    <property type="entry name" value="Cytochrome P450"/>
    <property type="match status" value="1"/>
</dbReference>
<evidence type="ECO:0000256" key="13">
    <source>
        <dbReference type="PIRSR" id="PIRSR602401-1"/>
    </source>
</evidence>
<dbReference type="Pfam" id="PF00067">
    <property type="entry name" value="p450"/>
    <property type="match status" value="1"/>
</dbReference>
<organism evidence="16 17">
    <name type="scientific">Cryptotermes secundus</name>
    <dbReference type="NCBI Taxonomy" id="105785"/>
    <lineage>
        <taxon>Eukaryota</taxon>
        <taxon>Metazoa</taxon>
        <taxon>Ecdysozoa</taxon>
        <taxon>Arthropoda</taxon>
        <taxon>Hexapoda</taxon>
        <taxon>Insecta</taxon>
        <taxon>Pterygota</taxon>
        <taxon>Neoptera</taxon>
        <taxon>Polyneoptera</taxon>
        <taxon>Dictyoptera</taxon>
        <taxon>Blattodea</taxon>
        <taxon>Blattoidea</taxon>
        <taxon>Termitoidae</taxon>
        <taxon>Kalotermitidae</taxon>
        <taxon>Cryptotermitinae</taxon>
        <taxon>Cryptotermes</taxon>
    </lineage>
</organism>
<evidence type="ECO:0000256" key="12">
    <source>
        <dbReference type="ARBA" id="ARBA00023136"/>
    </source>
</evidence>
<dbReference type="PANTHER" id="PTHR24292:SF54">
    <property type="entry name" value="CYP9F3-RELATED"/>
    <property type="match status" value="1"/>
</dbReference>
<evidence type="ECO:0000256" key="4">
    <source>
        <dbReference type="ARBA" id="ARBA00010617"/>
    </source>
</evidence>
<comment type="caution">
    <text evidence="16">The sequence shown here is derived from an EMBL/GenBank/DDBJ whole genome shotgun (WGS) entry which is preliminary data.</text>
</comment>
<sequence>MLESLWVWTLATGLISLILYLLGTWTHDHFSKKNVPHLKPVPFFGNMGPVTLRIASFPELVVGWYNRLKGNKFGGVYEFLNPVILLRDPELIKMVTVKDFEHFLDHRAPISEEAEPLFGKALFNLKGQRWKDMRSTLSPAFTSSKMKNMFVLITECGKQLTDFLEKCIKDKNLTIEGCKIEREGNILAVEMKDLFTRYTNDVIATSAFGISCDSLNNPGNEFYATGRYVTNFSGIRALIFFGYMFSPKLMKLLNIKFISKSSGNFFRSLVHNTMSTREEQGIVRPDMIHLLMQTKKGTVQGDDNGTTNVKSTNTKWDDDDITAQAFLFFLAGFDTASTLLCFASHLLAMHPDIQSRLQDEIDQTLKEDGGKLTYEAVHGMKYLDMVVSETLRLYPPAVLVDRRCVKQYTLPAEPRCTLKPGDGVYIPIYALHHDPDYFPDPEKFDPERFSDENKGNIKACTYLPFGSGPRNCIGSRFALMEAKIALVQLLSRFNLKVVPKTPIPIKISKSGFNMTIDGGFWIGLEQRVKNATKLQND</sequence>
<evidence type="ECO:0000256" key="3">
    <source>
        <dbReference type="ARBA" id="ARBA00004406"/>
    </source>
</evidence>
<keyword evidence="5 13" id="KW-0349">Heme</keyword>
<dbReference type="SUPFAM" id="SSF48264">
    <property type="entry name" value="Cytochrome P450"/>
    <property type="match status" value="1"/>
</dbReference>
<evidence type="ECO:0000256" key="1">
    <source>
        <dbReference type="ARBA" id="ARBA00001971"/>
    </source>
</evidence>
<gene>
    <name evidence="16" type="primary">CYP9E2_2</name>
    <name evidence="16" type="ORF">B7P43_G12238</name>
</gene>
<evidence type="ECO:0000256" key="2">
    <source>
        <dbReference type="ARBA" id="ARBA00004174"/>
    </source>
</evidence>
<dbReference type="EMBL" id="NEVH01018386">
    <property type="protein sequence ID" value="PNF23399.1"/>
    <property type="molecule type" value="Genomic_DNA"/>
</dbReference>
<protein>
    <submittedName>
        <fullName evidence="16">Cytochrome P450 9e2</fullName>
    </submittedName>
</protein>
<dbReference type="PRINTS" id="PR00385">
    <property type="entry name" value="P450"/>
</dbReference>
<keyword evidence="9 14" id="KW-0560">Oxidoreductase</keyword>
<dbReference type="PANTHER" id="PTHR24292">
    <property type="entry name" value="CYTOCHROME P450"/>
    <property type="match status" value="1"/>
</dbReference>
<keyword evidence="15" id="KW-1133">Transmembrane helix</keyword>
<dbReference type="CDD" id="cd11056">
    <property type="entry name" value="CYP6-like"/>
    <property type="match status" value="1"/>
</dbReference>
<keyword evidence="8" id="KW-0492">Microsome</keyword>
<evidence type="ECO:0000256" key="11">
    <source>
        <dbReference type="ARBA" id="ARBA00023033"/>
    </source>
</evidence>
<dbReference type="InterPro" id="IPR002401">
    <property type="entry name" value="Cyt_P450_E_grp-I"/>
</dbReference>
<keyword evidence="17" id="KW-1185">Reference proteome</keyword>
<keyword evidence="15" id="KW-0812">Transmembrane</keyword>
<dbReference type="PROSITE" id="PS00086">
    <property type="entry name" value="CYTOCHROME_P450"/>
    <property type="match status" value="1"/>
</dbReference>
<dbReference type="FunFam" id="1.10.630.10:FF:000042">
    <property type="entry name" value="Cytochrome P450"/>
    <property type="match status" value="1"/>
</dbReference>
<dbReference type="GO" id="GO:0005789">
    <property type="term" value="C:endoplasmic reticulum membrane"/>
    <property type="evidence" value="ECO:0007669"/>
    <property type="project" value="UniProtKB-SubCell"/>
</dbReference>
<evidence type="ECO:0000256" key="14">
    <source>
        <dbReference type="RuleBase" id="RU000461"/>
    </source>
</evidence>
<dbReference type="GO" id="GO:0004497">
    <property type="term" value="F:monooxygenase activity"/>
    <property type="evidence" value="ECO:0007669"/>
    <property type="project" value="UniProtKB-KW"/>
</dbReference>
<evidence type="ECO:0000313" key="17">
    <source>
        <dbReference type="Proteomes" id="UP000235965"/>
    </source>
</evidence>
<keyword evidence="10 13" id="KW-0408">Iron</keyword>
<evidence type="ECO:0000256" key="8">
    <source>
        <dbReference type="ARBA" id="ARBA00022848"/>
    </source>
</evidence>
<comment type="similarity">
    <text evidence="4 14">Belongs to the cytochrome P450 family.</text>
</comment>
<reference evidence="16 17" key="1">
    <citation type="submission" date="2017-12" db="EMBL/GenBank/DDBJ databases">
        <title>Hemimetabolous genomes reveal molecular basis of termite eusociality.</title>
        <authorList>
            <person name="Harrison M.C."/>
            <person name="Jongepier E."/>
            <person name="Robertson H.M."/>
            <person name="Arning N."/>
            <person name="Bitard-Feildel T."/>
            <person name="Chao H."/>
            <person name="Childers C.P."/>
            <person name="Dinh H."/>
            <person name="Doddapaneni H."/>
            <person name="Dugan S."/>
            <person name="Gowin J."/>
            <person name="Greiner C."/>
            <person name="Han Y."/>
            <person name="Hu H."/>
            <person name="Hughes D.S.T."/>
            <person name="Huylmans A.-K."/>
            <person name="Kemena C."/>
            <person name="Kremer L.P.M."/>
            <person name="Lee S.L."/>
            <person name="Lopez-Ezquerra A."/>
            <person name="Mallet L."/>
            <person name="Monroy-Kuhn J.M."/>
            <person name="Moser A."/>
            <person name="Murali S.C."/>
            <person name="Muzny D.M."/>
            <person name="Otani S."/>
            <person name="Piulachs M.-D."/>
            <person name="Poelchau M."/>
            <person name="Qu J."/>
            <person name="Schaub F."/>
            <person name="Wada-Katsumata A."/>
            <person name="Worley K.C."/>
            <person name="Xie Q."/>
            <person name="Ylla G."/>
            <person name="Poulsen M."/>
            <person name="Gibbs R.A."/>
            <person name="Schal C."/>
            <person name="Richards S."/>
            <person name="Belles X."/>
            <person name="Korb J."/>
            <person name="Bornberg-Bauer E."/>
        </authorList>
    </citation>
    <scope>NUCLEOTIDE SEQUENCE [LARGE SCALE GENOMIC DNA]</scope>
    <source>
        <tissue evidence="16">Whole body</tissue>
    </source>
</reference>
<dbReference type="FunCoup" id="A0A2J7Q4A7">
    <property type="interactions" value="49"/>
</dbReference>
<dbReference type="STRING" id="105785.A0A2J7Q4A7"/>
<dbReference type="InterPro" id="IPR017972">
    <property type="entry name" value="Cyt_P450_CS"/>
</dbReference>
<dbReference type="GO" id="GO:0020037">
    <property type="term" value="F:heme binding"/>
    <property type="evidence" value="ECO:0007669"/>
    <property type="project" value="InterPro"/>
</dbReference>
<feature type="binding site" description="axial binding residue" evidence="13">
    <location>
        <position position="472"/>
    </location>
    <ligand>
        <name>heme</name>
        <dbReference type="ChEBI" id="CHEBI:30413"/>
    </ligand>
    <ligandPart>
        <name>Fe</name>
        <dbReference type="ChEBI" id="CHEBI:18248"/>
    </ligandPart>
</feature>
<evidence type="ECO:0000256" key="6">
    <source>
        <dbReference type="ARBA" id="ARBA00022723"/>
    </source>
</evidence>
<dbReference type="InterPro" id="IPR001128">
    <property type="entry name" value="Cyt_P450"/>
</dbReference>
<dbReference type="OrthoDB" id="2789670at2759"/>
<name>A0A2J7Q4A7_9NEOP</name>